<evidence type="ECO:0000313" key="2">
    <source>
        <dbReference type="EMBL" id="GFZ14419.1"/>
    </source>
</evidence>
<keyword evidence="3" id="KW-1185">Reference proteome</keyword>
<feature type="region of interest" description="Disordered" evidence="1">
    <location>
        <begin position="352"/>
        <end position="389"/>
    </location>
</feature>
<comment type="caution">
    <text evidence="2">The sequence shown here is derived from an EMBL/GenBank/DDBJ whole genome shotgun (WGS) entry which is preliminary data.</text>
</comment>
<dbReference type="Proteomes" id="UP000585474">
    <property type="component" value="Unassembled WGS sequence"/>
</dbReference>
<protein>
    <submittedName>
        <fullName evidence="2">Uncharacterized protein</fullName>
    </submittedName>
</protein>
<feature type="region of interest" description="Disordered" evidence="1">
    <location>
        <begin position="65"/>
        <end position="104"/>
    </location>
</feature>
<organism evidence="2 3">
    <name type="scientific">Actinidia rufa</name>
    <dbReference type="NCBI Taxonomy" id="165716"/>
    <lineage>
        <taxon>Eukaryota</taxon>
        <taxon>Viridiplantae</taxon>
        <taxon>Streptophyta</taxon>
        <taxon>Embryophyta</taxon>
        <taxon>Tracheophyta</taxon>
        <taxon>Spermatophyta</taxon>
        <taxon>Magnoliopsida</taxon>
        <taxon>eudicotyledons</taxon>
        <taxon>Gunneridae</taxon>
        <taxon>Pentapetalae</taxon>
        <taxon>asterids</taxon>
        <taxon>Ericales</taxon>
        <taxon>Actinidiaceae</taxon>
        <taxon>Actinidia</taxon>
    </lineage>
</organism>
<accession>A0A7J0GUB0</accession>
<proteinExistence type="predicted"/>
<feature type="region of interest" description="Disordered" evidence="1">
    <location>
        <begin position="257"/>
        <end position="321"/>
    </location>
</feature>
<feature type="compositionally biased region" description="Low complexity" evidence="1">
    <location>
        <begin position="379"/>
        <end position="389"/>
    </location>
</feature>
<evidence type="ECO:0000256" key="1">
    <source>
        <dbReference type="SAM" id="MobiDB-lite"/>
    </source>
</evidence>
<feature type="compositionally biased region" description="Low complexity" evidence="1">
    <location>
        <begin position="279"/>
        <end position="293"/>
    </location>
</feature>
<gene>
    <name evidence="2" type="ORF">Acr_24g0006090</name>
</gene>
<feature type="compositionally biased region" description="Basic and acidic residues" evidence="1">
    <location>
        <begin position="68"/>
        <end position="100"/>
    </location>
</feature>
<sequence>MGKMNSILENLVISQQTQGRFPAQPQQNPKPANCIEETHEQIQAITTLRSGKEIDKTIAPKRVIQVGEESRDLGGESERQKVKEERKESKGKEREHDSESSVKMSNEITVEDLKHAPFPHRLAKVCKANLNAEIYDVFKNLHVKETAMMNESQSAILQCRPFLATMNVVIHYRHGLLKLSFRNMTLETNIFTMGKQMREVKQLEETYVIESIIQEHVDREFMEDSIERALVWSEPHDQLESKSISFRDASIVCEESDSVMHDDSKATPMKTGGSKSSATTNTGPGTQSSGPTTRSKAKAAVETLAPTSLLPKSTPVFGSNLPKTSTIFPNLQEGKGETTTLEAKDAAAMLEEAFSKPSVPQKSSSKSRYDDKEIEDSASSDPSSSSNTL</sequence>
<evidence type="ECO:0000313" key="3">
    <source>
        <dbReference type="Proteomes" id="UP000585474"/>
    </source>
</evidence>
<feature type="compositionally biased region" description="Low complexity" evidence="1">
    <location>
        <begin position="355"/>
        <end position="366"/>
    </location>
</feature>
<dbReference type="AlphaFoldDB" id="A0A7J0GUB0"/>
<reference evidence="2 3" key="1">
    <citation type="submission" date="2019-07" db="EMBL/GenBank/DDBJ databases">
        <title>De Novo Assembly of kiwifruit Actinidia rufa.</title>
        <authorList>
            <person name="Sugita-Konishi S."/>
            <person name="Sato K."/>
            <person name="Mori E."/>
            <person name="Abe Y."/>
            <person name="Kisaki G."/>
            <person name="Hamano K."/>
            <person name="Suezawa K."/>
            <person name="Otani M."/>
            <person name="Fukuda T."/>
            <person name="Manabe T."/>
            <person name="Gomi K."/>
            <person name="Tabuchi M."/>
            <person name="Akimitsu K."/>
            <person name="Kataoka I."/>
        </authorList>
    </citation>
    <scope>NUCLEOTIDE SEQUENCE [LARGE SCALE GENOMIC DNA]</scope>
    <source>
        <strain evidence="3">cv. Fuchu</strain>
    </source>
</reference>
<name>A0A7J0GUB0_9ERIC</name>
<dbReference type="EMBL" id="BJWL01000024">
    <property type="protein sequence ID" value="GFZ14419.1"/>
    <property type="molecule type" value="Genomic_DNA"/>
</dbReference>